<name>A0A1W6P3V3_9RHOB</name>
<keyword evidence="1" id="KW-0614">Plasmid</keyword>
<accession>A0A1W6P3V3</accession>
<dbReference type="EMBL" id="CP019939">
    <property type="protein sequence ID" value="ARO16030.1"/>
    <property type="molecule type" value="Genomic_DNA"/>
</dbReference>
<evidence type="ECO:0000313" key="1">
    <source>
        <dbReference type="EMBL" id="ARO16030.1"/>
    </source>
</evidence>
<dbReference type="KEGG" id="kro:BVG79_p2000011"/>
<sequence>MEGWARYWQDRAVEALKAYRKMDAGAEALNLGIVVRIREDTLGPRIYWVKFQGKARYRMGGDKFTPTEQIRMSGKYKYSDRIFARFPDAIRRELLLCEANFAWIRYRTDRLAQLRNLCRAHTGTYQLRANID</sequence>
<reference evidence="1 2" key="1">
    <citation type="submission" date="2017-02" db="EMBL/GenBank/DDBJ databases">
        <title>Ketogulonicigenium robustum SPU B003 Genome sequencing and assembly.</title>
        <authorList>
            <person name="Li Y."/>
            <person name="Liu L."/>
            <person name="Wang C."/>
            <person name="Zhang M."/>
            <person name="Zhang T."/>
            <person name="Zhang Y."/>
        </authorList>
    </citation>
    <scope>NUCLEOTIDE SEQUENCE [LARGE SCALE GENOMIC DNA]</scope>
    <source>
        <strain evidence="1 2">SPU_B003</strain>
        <plasmid evidence="1 2">unnamed2</plasmid>
    </source>
</reference>
<geneLocation type="plasmid" evidence="1">
    <name>unnamed2</name>
</geneLocation>
<proteinExistence type="predicted"/>
<keyword evidence="2" id="KW-1185">Reference proteome</keyword>
<gene>
    <name evidence="1" type="ORF">BVG79_p2000011</name>
</gene>
<dbReference type="Proteomes" id="UP000242447">
    <property type="component" value="Plasmid unnamed2"/>
</dbReference>
<dbReference type="Pfam" id="PF19456">
    <property type="entry name" value="MobI"/>
    <property type="match status" value="1"/>
</dbReference>
<dbReference type="AlphaFoldDB" id="A0A1W6P3V3"/>
<evidence type="ECO:0000313" key="2">
    <source>
        <dbReference type="Proteomes" id="UP000242447"/>
    </source>
</evidence>
<organism evidence="1 2">
    <name type="scientific">Ketogulonicigenium robustum</name>
    <dbReference type="NCBI Taxonomy" id="92947"/>
    <lineage>
        <taxon>Bacteria</taxon>
        <taxon>Pseudomonadati</taxon>
        <taxon>Pseudomonadota</taxon>
        <taxon>Alphaproteobacteria</taxon>
        <taxon>Rhodobacterales</taxon>
        <taxon>Roseobacteraceae</taxon>
        <taxon>Ketogulonicigenium</taxon>
    </lineage>
</organism>
<protein>
    <submittedName>
        <fullName evidence="1">Uncharacterized protein</fullName>
    </submittedName>
</protein>
<dbReference type="InterPro" id="IPR045809">
    <property type="entry name" value="MobI"/>
</dbReference>